<proteinExistence type="predicted"/>
<evidence type="ECO:0000313" key="1">
    <source>
        <dbReference type="EMBL" id="JAH08539.1"/>
    </source>
</evidence>
<reference evidence="1" key="1">
    <citation type="submission" date="2014-11" db="EMBL/GenBank/DDBJ databases">
        <authorList>
            <person name="Amaro Gonzalez C."/>
        </authorList>
    </citation>
    <scope>NUCLEOTIDE SEQUENCE</scope>
</reference>
<protein>
    <submittedName>
        <fullName evidence="1">Uncharacterized protein</fullName>
    </submittedName>
</protein>
<organism evidence="1">
    <name type="scientific">Anguilla anguilla</name>
    <name type="common">European freshwater eel</name>
    <name type="synonym">Muraena anguilla</name>
    <dbReference type="NCBI Taxonomy" id="7936"/>
    <lineage>
        <taxon>Eukaryota</taxon>
        <taxon>Metazoa</taxon>
        <taxon>Chordata</taxon>
        <taxon>Craniata</taxon>
        <taxon>Vertebrata</taxon>
        <taxon>Euteleostomi</taxon>
        <taxon>Actinopterygii</taxon>
        <taxon>Neopterygii</taxon>
        <taxon>Teleostei</taxon>
        <taxon>Anguilliformes</taxon>
        <taxon>Anguillidae</taxon>
        <taxon>Anguilla</taxon>
    </lineage>
</organism>
<accession>A0A0E9PVK8</accession>
<name>A0A0E9PVK8_ANGAN</name>
<sequence>MNTVNGGQGIFWC</sequence>
<reference evidence="1" key="2">
    <citation type="journal article" date="2015" name="Fish Shellfish Immunol.">
        <title>Early steps in the European eel (Anguilla anguilla)-Vibrio vulnificus interaction in the gills: Role of the RtxA13 toxin.</title>
        <authorList>
            <person name="Callol A."/>
            <person name="Pajuelo D."/>
            <person name="Ebbesson L."/>
            <person name="Teles M."/>
            <person name="MacKenzie S."/>
            <person name="Amaro C."/>
        </authorList>
    </citation>
    <scope>NUCLEOTIDE SEQUENCE</scope>
</reference>
<dbReference type="EMBL" id="GBXM01100038">
    <property type="protein sequence ID" value="JAH08539.1"/>
    <property type="molecule type" value="Transcribed_RNA"/>
</dbReference>